<reference evidence="10 11" key="1">
    <citation type="journal article" date="2021" name="MBio">
        <title>A New Model Trypanosomatid, Novymonas esmeraldas: Genomic Perception of Its 'Candidatus Pandoraea novymonadis' Endosymbiont.</title>
        <authorList>
            <person name="Zakharova A."/>
            <person name="Saura A."/>
            <person name="Butenko A."/>
            <person name="Podesvova L."/>
            <person name="Warmusova S."/>
            <person name="Kostygov A.Y."/>
            <person name="Nenarokova A."/>
            <person name="Lukes J."/>
            <person name="Opperdoes F.R."/>
            <person name="Yurchenko V."/>
        </authorList>
    </citation>
    <scope>NUCLEOTIDE SEQUENCE [LARGE SCALE GENOMIC DNA]</scope>
    <source>
        <strain evidence="10 11">E262AT.01</strain>
    </source>
</reference>
<keyword evidence="6" id="KW-1133">Transmembrane helix</keyword>
<dbReference type="GO" id="GO:0061617">
    <property type="term" value="C:MICOS complex"/>
    <property type="evidence" value="ECO:0007669"/>
    <property type="project" value="InterPro"/>
</dbReference>
<dbReference type="Pfam" id="PF04418">
    <property type="entry name" value="DUF543"/>
    <property type="match status" value="1"/>
</dbReference>
<evidence type="ECO:0000256" key="5">
    <source>
        <dbReference type="ARBA" id="ARBA00022792"/>
    </source>
</evidence>
<evidence type="ECO:0000313" key="10">
    <source>
        <dbReference type="EMBL" id="KAK7195299.1"/>
    </source>
</evidence>
<gene>
    <name evidence="10" type="ORF">NESM_000455700</name>
</gene>
<evidence type="ECO:0000256" key="3">
    <source>
        <dbReference type="ARBA" id="ARBA00006792"/>
    </source>
</evidence>
<keyword evidence="11" id="KW-1185">Reference proteome</keyword>
<accession>A0AAW0EQ68</accession>
<comment type="function">
    <text evidence="1">Component of the MICOS complex, a large protein complex of the mitochondrial inner membrane that plays crucial roles in the maintenance of crista junctions, inner membrane architecture, and formation of contact sites to the outer membrane.</text>
</comment>
<comment type="caution">
    <text evidence="10">The sequence shown here is derived from an EMBL/GenBank/DDBJ whole genome shotgun (WGS) entry which is preliminary data.</text>
</comment>
<protein>
    <submittedName>
        <fullName evidence="10">Uncharacterized protein</fullName>
    </submittedName>
</protein>
<keyword evidence="5" id="KW-0999">Mitochondrion inner membrane</keyword>
<dbReference type="Proteomes" id="UP001430356">
    <property type="component" value="Unassembled WGS sequence"/>
</dbReference>
<dbReference type="PANTHER" id="PTHR21304:SF4">
    <property type="entry name" value="NADH-UBIQUINONE OXIDOREDUCTASE 21KDA SUBUNIT N-TERMINAL DOMAIN-CONTAINING PROTEIN"/>
    <property type="match status" value="1"/>
</dbReference>
<proteinExistence type="inferred from homology"/>
<evidence type="ECO:0000256" key="8">
    <source>
        <dbReference type="ARBA" id="ARBA00023136"/>
    </source>
</evidence>
<keyword evidence="8" id="KW-0472">Membrane</keyword>
<dbReference type="PANTHER" id="PTHR21304">
    <property type="entry name" value="MICOS COMPLEX SUBUNIT MIC10"/>
    <property type="match status" value="1"/>
</dbReference>
<comment type="subcellular location">
    <subcellularLocation>
        <location evidence="2">Mitochondrion inner membrane</location>
    </subcellularLocation>
</comment>
<evidence type="ECO:0000256" key="6">
    <source>
        <dbReference type="ARBA" id="ARBA00022989"/>
    </source>
</evidence>
<keyword evidence="4" id="KW-0812">Transmembrane</keyword>
<dbReference type="EMBL" id="JAECZO010000051">
    <property type="protein sequence ID" value="KAK7195299.1"/>
    <property type="molecule type" value="Genomic_DNA"/>
</dbReference>
<sequence>MSSAVLKQSSAATPGAGGTATTAVASDEKWDHSLETMIRKSTIGFAVGILPGLLLARSPAARSAIIALCTGIGSGVAYGEARYLFDHNVMFDKRHLIQVQVSSGNTSATSQKSIE</sequence>
<evidence type="ECO:0000256" key="4">
    <source>
        <dbReference type="ARBA" id="ARBA00022692"/>
    </source>
</evidence>
<name>A0AAW0EQ68_9TRYP</name>
<comment type="similarity">
    <text evidence="3">Belongs to the MICOS complex subunit Mic10 family.</text>
</comment>
<evidence type="ECO:0000313" key="11">
    <source>
        <dbReference type="Proteomes" id="UP001430356"/>
    </source>
</evidence>
<evidence type="ECO:0000256" key="1">
    <source>
        <dbReference type="ARBA" id="ARBA00002689"/>
    </source>
</evidence>
<evidence type="ECO:0000256" key="7">
    <source>
        <dbReference type="ARBA" id="ARBA00023128"/>
    </source>
</evidence>
<keyword evidence="7" id="KW-0496">Mitochondrion</keyword>
<evidence type="ECO:0000256" key="9">
    <source>
        <dbReference type="SAM" id="MobiDB-lite"/>
    </source>
</evidence>
<dbReference type="AlphaFoldDB" id="A0AAW0EQ68"/>
<feature type="compositionally biased region" description="Low complexity" evidence="9">
    <location>
        <begin position="9"/>
        <end position="25"/>
    </location>
</feature>
<feature type="region of interest" description="Disordered" evidence="9">
    <location>
        <begin position="1"/>
        <end position="25"/>
    </location>
</feature>
<organism evidence="10 11">
    <name type="scientific">Novymonas esmeraldas</name>
    <dbReference type="NCBI Taxonomy" id="1808958"/>
    <lineage>
        <taxon>Eukaryota</taxon>
        <taxon>Discoba</taxon>
        <taxon>Euglenozoa</taxon>
        <taxon>Kinetoplastea</taxon>
        <taxon>Metakinetoplastina</taxon>
        <taxon>Trypanosomatida</taxon>
        <taxon>Trypanosomatidae</taxon>
        <taxon>Novymonas</taxon>
    </lineage>
</organism>
<evidence type="ECO:0000256" key="2">
    <source>
        <dbReference type="ARBA" id="ARBA00004273"/>
    </source>
</evidence>
<dbReference type="InterPro" id="IPR007512">
    <property type="entry name" value="Mic10"/>
</dbReference>